<evidence type="ECO:0000256" key="1">
    <source>
        <dbReference type="ARBA" id="ARBA00022679"/>
    </source>
</evidence>
<evidence type="ECO:0000256" key="3">
    <source>
        <dbReference type="ARBA" id="ARBA00023015"/>
    </source>
</evidence>
<dbReference type="Pfam" id="PF00359">
    <property type="entry name" value="PTS_EIIA_2"/>
    <property type="match status" value="1"/>
</dbReference>
<dbReference type="InterPro" id="IPR011608">
    <property type="entry name" value="PRD"/>
</dbReference>
<dbReference type="Proteomes" id="UP001230220">
    <property type="component" value="Unassembled WGS sequence"/>
</dbReference>
<dbReference type="Pfam" id="PF00874">
    <property type="entry name" value="PRD"/>
    <property type="match status" value="2"/>
</dbReference>
<dbReference type="InterPro" id="IPR036388">
    <property type="entry name" value="WH-like_DNA-bd_sf"/>
</dbReference>
<dbReference type="PROSITE" id="PS51094">
    <property type="entry name" value="PTS_EIIA_TYPE_2"/>
    <property type="match status" value="1"/>
</dbReference>
<keyword evidence="3" id="KW-0805">Transcription regulation</keyword>
<dbReference type="RefSeq" id="WP_307404351.1">
    <property type="nucleotide sequence ID" value="NZ_JAUSUR010000001.1"/>
</dbReference>
<dbReference type="SUPFAM" id="SSF55804">
    <property type="entry name" value="Phoshotransferase/anion transport protein"/>
    <property type="match status" value="1"/>
</dbReference>
<dbReference type="InterPro" id="IPR007737">
    <property type="entry name" value="Mga_HTH"/>
</dbReference>
<dbReference type="InterPro" id="IPR036095">
    <property type="entry name" value="PTS_EIIB-like_sf"/>
</dbReference>
<evidence type="ECO:0000259" key="7">
    <source>
        <dbReference type="PROSITE" id="PS51099"/>
    </source>
</evidence>
<sequence length="697" mass="80831">MICSPRLNKILQICLESNDYVSIEELSSLLQISKRTVFREVQDTAYILKPFDLTLQSKPKKGLYIEGSEDQKEVLYQALQAEKMGYLKKEDRHKLLIFEILKENRIQKLYYYAEMFQVSQATISNDLDILDSWFQKYNLKVNRTPGLGIELLGSEENYRKALTSILAESIYDKQDETIDPYDANSLLKQIFMDDKNGILSLLNQDILQRILRLFHQYEEELDLIRYAQSSYIGLIIHLTIAIDRILKNEKLEDNDYIVGMMKDDYSYKQAQHMCTYLEEEFGIQIPEVEISFIAMHIKGAKLTQNSLDDEPIEIAMYKEEELLVLIHKMIDTLPTPHNVMLKSDRELLQGMIAHLRPTLVRLSHHMPIYNPLLAQLKELHKDIYEQAIVACACISDVYGYDVPEDEVGYVAMHFGAAMEREEKKEIVSRDIHIGIVCSSGIGVSAMLLARLEKVCDEFVSFETLSIEDIRKKTFECDLLVSTFTFETDEEVILVNPLLPNNDIQKLQDAIARKRRTIKRAKTMTSPKSETDLLASDIFQLLDSVELCICDYRLDKLQLINEVARNISKDKVEEEAIYKVLIHRENMNSTIFNEMGFALFHGFLTSEDTCILKVFRSNHGEFIHDELSNIKFVIAMFIPEKHTKNQKKLMSMISRSIIENDQLYESLATGDYNDIYVAIELLMKDYLFQHLHEERSSS</sequence>
<protein>
    <submittedName>
        <fullName evidence="9">Mannitol operon transcriptional antiterminator</fullName>
    </submittedName>
</protein>
<keyword evidence="10" id="KW-1185">Reference proteome</keyword>
<dbReference type="InterPro" id="IPR050661">
    <property type="entry name" value="BglG_antiterminators"/>
</dbReference>
<feature type="domain" description="PTS EIIB type-2" evidence="7">
    <location>
        <begin position="431"/>
        <end position="518"/>
    </location>
</feature>
<evidence type="ECO:0000256" key="5">
    <source>
        <dbReference type="ARBA" id="ARBA00023163"/>
    </source>
</evidence>
<dbReference type="Gene3D" id="3.40.50.2300">
    <property type="match status" value="1"/>
</dbReference>
<feature type="domain" description="PRD" evidence="8">
    <location>
        <begin position="201"/>
        <end position="307"/>
    </location>
</feature>
<dbReference type="PROSITE" id="PS51372">
    <property type="entry name" value="PRD_2"/>
    <property type="match status" value="2"/>
</dbReference>
<dbReference type="InterPro" id="IPR002178">
    <property type="entry name" value="PTS_EIIA_type-2_dom"/>
</dbReference>
<dbReference type="SUPFAM" id="SSF52794">
    <property type="entry name" value="PTS system IIB component-like"/>
    <property type="match status" value="1"/>
</dbReference>
<dbReference type="InterPro" id="IPR016152">
    <property type="entry name" value="PTrfase/Anion_transptr"/>
</dbReference>
<comment type="caution">
    <text evidence="9">The sequence shown here is derived from an EMBL/GenBank/DDBJ whole genome shotgun (WGS) entry which is preliminary data.</text>
</comment>
<evidence type="ECO:0000259" key="6">
    <source>
        <dbReference type="PROSITE" id="PS51094"/>
    </source>
</evidence>
<dbReference type="EMBL" id="JAUSUR010000001">
    <property type="protein sequence ID" value="MDQ0359325.1"/>
    <property type="molecule type" value="Genomic_DNA"/>
</dbReference>
<feature type="domain" description="PRD" evidence="8">
    <location>
        <begin position="317"/>
        <end position="424"/>
    </location>
</feature>
<keyword evidence="4" id="KW-0010">Activator</keyword>
<evidence type="ECO:0000256" key="4">
    <source>
        <dbReference type="ARBA" id="ARBA00023159"/>
    </source>
</evidence>
<proteinExistence type="predicted"/>
<dbReference type="CDD" id="cd05568">
    <property type="entry name" value="PTS_IIB_bgl_like"/>
    <property type="match status" value="1"/>
</dbReference>
<organism evidence="9 10">
    <name type="scientific">Breznakia pachnodae</name>
    <dbReference type="NCBI Taxonomy" id="265178"/>
    <lineage>
        <taxon>Bacteria</taxon>
        <taxon>Bacillati</taxon>
        <taxon>Bacillota</taxon>
        <taxon>Erysipelotrichia</taxon>
        <taxon>Erysipelotrichales</taxon>
        <taxon>Erysipelotrichaceae</taxon>
        <taxon>Breznakia</taxon>
    </lineage>
</organism>
<keyword evidence="1" id="KW-0808">Transferase</keyword>
<dbReference type="Pfam" id="PF05043">
    <property type="entry name" value="Mga"/>
    <property type="match status" value="1"/>
</dbReference>
<dbReference type="SUPFAM" id="SSF63520">
    <property type="entry name" value="PTS-regulatory domain, PRD"/>
    <property type="match status" value="2"/>
</dbReference>
<dbReference type="Gene3D" id="1.10.1790.10">
    <property type="entry name" value="PRD domain"/>
    <property type="match status" value="2"/>
</dbReference>
<dbReference type="Gene3D" id="3.40.930.10">
    <property type="entry name" value="Mannitol-specific EII, Chain A"/>
    <property type="match status" value="1"/>
</dbReference>
<dbReference type="Gene3D" id="1.10.10.10">
    <property type="entry name" value="Winged helix-like DNA-binding domain superfamily/Winged helix DNA-binding domain"/>
    <property type="match status" value="2"/>
</dbReference>
<gene>
    <name evidence="9" type="ORF">J2S15_000056</name>
</gene>
<dbReference type="PANTHER" id="PTHR30185">
    <property type="entry name" value="CRYPTIC BETA-GLUCOSIDE BGL OPERON ANTITERMINATOR"/>
    <property type="match status" value="1"/>
</dbReference>
<dbReference type="InterPro" id="IPR013011">
    <property type="entry name" value="PTS_EIIB_2"/>
</dbReference>
<evidence type="ECO:0000256" key="2">
    <source>
        <dbReference type="ARBA" id="ARBA00022737"/>
    </source>
</evidence>
<evidence type="ECO:0000259" key="8">
    <source>
        <dbReference type="PROSITE" id="PS51372"/>
    </source>
</evidence>
<keyword evidence="5" id="KW-0804">Transcription</keyword>
<reference evidence="9 10" key="1">
    <citation type="submission" date="2023-07" db="EMBL/GenBank/DDBJ databases">
        <title>Genomic Encyclopedia of Type Strains, Phase IV (KMG-IV): sequencing the most valuable type-strain genomes for metagenomic binning, comparative biology and taxonomic classification.</title>
        <authorList>
            <person name="Goeker M."/>
        </authorList>
    </citation>
    <scope>NUCLEOTIDE SEQUENCE [LARGE SCALE GENOMIC DNA]</scope>
    <source>
        <strain evidence="9 10">DSM 16784</strain>
    </source>
</reference>
<dbReference type="PANTHER" id="PTHR30185:SF18">
    <property type="entry name" value="TRANSCRIPTIONAL REGULATOR MTLR"/>
    <property type="match status" value="1"/>
</dbReference>
<feature type="domain" description="PTS EIIA type-2" evidence="6">
    <location>
        <begin position="539"/>
        <end position="684"/>
    </location>
</feature>
<dbReference type="InterPro" id="IPR036634">
    <property type="entry name" value="PRD_sf"/>
</dbReference>
<accession>A0ABU0DXQ5</accession>
<evidence type="ECO:0000313" key="9">
    <source>
        <dbReference type="EMBL" id="MDQ0359325.1"/>
    </source>
</evidence>
<name>A0ABU0DXQ5_9FIRM</name>
<dbReference type="PROSITE" id="PS51099">
    <property type="entry name" value="PTS_EIIB_TYPE_2"/>
    <property type="match status" value="1"/>
</dbReference>
<evidence type="ECO:0000313" key="10">
    <source>
        <dbReference type="Proteomes" id="UP001230220"/>
    </source>
</evidence>
<keyword evidence="2" id="KW-0677">Repeat</keyword>